<dbReference type="InterPro" id="IPR008638">
    <property type="entry name" value="FhaB/CdiA-like_TPS"/>
</dbReference>
<reference evidence="3 4" key="1">
    <citation type="submission" date="2024-09" db="EMBL/GenBank/DDBJ databases">
        <title>Floridaenema gen nov. (Aerosakkonemataceae, Aerosakkonematales ord. nov., Cyanobacteria) from benthic tropical and subtropical fresh waters, with the description of four new species.</title>
        <authorList>
            <person name="Moretto J.A."/>
            <person name="Berthold D.E."/>
            <person name="Lefler F.W."/>
            <person name="Huang I.-S."/>
            <person name="Laughinghouse H. IV."/>
        </authorList>
    </citation>
    <scope>NUCLEOTIDE SEQUENCE [LARGE SCALE GENOMIC DNA]</scope>
    <source>
        <strain evidence="3 4">BLCC-F46</strain>
    </source>
</reference>
<dbReference type="RefSeq" id="WP_413269466.1">
    <property type="nucleotide sequence ID" value="NZ_JBHFNQ010000047.1"/>
</dbReference>
<dbReference type="SUPFAM" id="SSF51126">
    <property type="entry name" value="Pectin lyase-like"/>
    <property type="match status" value="5"/>
</dbReference>
<dbReference type="Gene3D" id="2.160.20.10">
    <property type="entry name" value="Single-stranded right-handed beta-helix, Pectin lyase-like"/>
    <property type="match status" value="3"/>
</dbReference>
<comment type="caution">
    <text evidence="3">The sequence shown here is derived from an EMBL/GenBank/DDBJ whole genome shotgun (WGS) entry which is preliminary data.</text>
</comment>
<dbReference type="Pfam" id="PF05860">
    <property type="entry name" value="TPS"/>
    <property type="match status" value="2"/>
</dbReference>
<name>A0ABV4X0P0_9CYAN</name>
<sequence length="1476" mass="150957">MKLHLLCFWLFNSSILMYLLDSHLAVAQIVPDTTLPVNSIATPKGNTTIIEGGTAAGVNLFHSFERFSVPTGGEAFFNNASNIQNIFSRVTGRSISNIDGLIRANGTANLFLINPNGIIFGPNAKLNIGGSFLASTANSFKFADGVEFSATNPQNTALLSINVPIGLQYGKNAGEIRVQGKGQEFGVPGAGGSFDSSLNSLEVLPGKSLTLVGGNVVIDGGLLQAPGGRVEIGGVSGEGTVKLNSDGSLTFPMDVTRADISLINKAGINVLASGGGSITISARNLDISGYSLLSAGIAGGQGSVDAKAGDIILNITEAMTIASSLIENNANYFEGNSGNINITADSVSFNNGGSLDATAYSKGKGGDININVRESVSFDTFGSYAGNIKITTGSFSLFNGSLLPNSSGSKGDGSSVIIYARDTISLDKGANIFAENIQLITGKLIVGDGVKVSSSASEASSGSLIIKANQSVELRGIAQPSYLFTNTATTQTGGNLIIETGQLTFQGNTEILTNTKGVANAGDLIIRASDFVKVNPGGGILGLTSVNSTGAGGNVTIETGRFEGTLPILRSLGQGKVGKLTIISSEFLPTIIKSQIVPDQTLPINSTIRQEANNINVVEGGTQIGSNLFHSFVEFSVPTTTTAYFNNALDIKNIISRVTGESVSHINGFLQANGTANIFLLNPNGIILGQNARLNIGGSFLVTTANSIKFADGSFFSATNPNPPSPLAINLPIGLQFAANTPQPNASITVQGTGHNITADLNALGLSIIDYPPVGLGVLVNQTLALVGGEVKLEGGILIAPFGRIELGSVTPGNFVTLTPTSIQGSIWQLGYAGVQNFQDISLKAAALLDASGSGGGSIQLQGRRISVNDGSNILNFTEGSNSGGDITVRAAQSVEMMGKSPNNPILNVTSYISTEVLPEATGDAGNITIDTGWLTLKDGAQIATATRGQGKAGNLTVKARHTIEVIGESSEKGLGRFFSFLITGATSYSTGDGGNLAIETGRLIVKDGAAIVTATGGQGKSGNLTITARDAVEVIGTSTIGSAKGSGSGLATTTSSIGDGGNLTIDTRQLIVKDGAQISTDTLGQGKAGNLSIKASVAVDVSGIGIDGSSGKSTSSLSASAVANTEPLAILPGPTTGKGGNLTIETGRLTIKDQATVSVSSAGAGKAGTLQVSANSIELSNQASVNANTTSGGGSIQLFAPTITLRNSSITTNASGGNSGGDISVTSQFLQLRDGSTITTNATGNEITGGNITLNTNILAALKNSDITANSEQSQGGKISINADAIFGSLPRTREDLQFLLNTKDPNSLNPRLLLTSDITAISQQGGPQLQGIITVNTPDIDPSSGLLELSVNLLDPTQLIATGCPAAQGNSFAITGRGGLPPLPNEPLRPNNTVSVDWVGNSQEQINSDTQAQKMISSPTNYQLPTTQNKSEIVEATGWVRDNKGQVVLITSAPNIPNGSWLTPATCPTTVEAQ</sequence>
<evidence type="ECO:0000256" key="1">
    <source>
        <dbReference type="SAM" id="SignalP"/>
    </source>
</evidence>
<protein>
    <submittedName>
        <fullName evidence="3">Filamentous hemagglutinin N-terminal domain-containing protein</fullName>
    </submittedName>
</protein>
<dbReference type="EMBL" id="JBHFNQ010000047">
    <property type="protein sequence ID" value="MFB2876329.1"/>
    <property type="molecule type" value="Genomic_DNA"/>
</dbReference>
<accession>A0ABV4X0P0</accession>
<dbReference type="Proteomes" id="UP001576774">
    <property type="component" value="Unassembled WGS sequence"/>
</dbReference>
<dbReference type="SMART" id="SM00912">
    <property type="entry name" value="Haemagg_act"/>
    <property type="match status" value="2"/>
</dbReference>
<keyword evidence="1" id="KW-0732">Signal</keyword>
<dbReference type="InterPro" id="IPR012334">
    <property type="entry name" value="Pectin_lyas_fold"/>
</dbReference>
<keyword evidence="4" id="KW-1185">Reference proteome</keyword>
<proteinExistence type="predicted"/>
<feature type="chain" id="PRO_5047066012" evidence="1">
    <location>
        <begin position="28"/>
        <end position="1476"/>
    </location>
</feature>
<gene>
    <name evidence="3" type="ORF">ACE1CC_05505</name>
</gene>
<evidence type="ECO:0000313" key="3">
    <source>
        <dbReference type="EMBL" id="MFB2876329.1"/>
    </source>
</evidence>
<evidence type="ECO:0000259" key="2">
    <source>
        <dbReference type="SMART" id="SM00912"/>
    </source>
</evidence>
<feature type="domain" description="Filamentous haemagglutinin FhaB/tRNA nuclease CdiA-like TPS" evidence="2">
    <location>
        <begin position="32"/>
        <end position="143"/>
    </location>
</feature>
<evidence type="ECO:0000313" key="4">
    <source>
        <dbReference type="Proteomes" id="UP001576774"/>
    </source>
</evidence>
<feature type="domain" description="Filamentous haemagglutinin FhaB/tRNA nuclease CdiA-like TPS" evidence="2">
    <location>
        <begin position="598"/>
        <end position="711"/>
    </location>
</feature>
<dbReference type="InterPro" id="IPR011050">
    <property type="entry name" value="Pectin_lyase_fold/virulence"/>
</dbReference>
<dbReference type="NCBIfam" id="TIGR01901">
    <property type="entry name" value="adhes_NPXG"/>
    <property type="match status" value="2"/>
</dbReference>
<organism evidence="3 4">
    <name type="scientific">Floridaenema aerugineum BLCC-F46</name>
    <dbReference type="NCBI Taxonomy" id="3153654"/>
    <lineage>
        <taxon>Bacteria</taxon>
        <taxon>Bacillati</taxon>
        <taxon>Cyanobacteriota</taxon>
        <taxon>Cyanophyceae</taxon>
        <taxon>Oscillatoriophycideae</taxon>
        <taxon>Aerosakkonematales</taxon>
        <taxon>Aerosakkonemataceae</taxon>
        <taxon>Floridanema</taxon>
        <taxon>Floridanema aerugineum</taxon>
    </lineage>
</organism>
<feature type="signal peptide" evidence="1">
    <location>
        <begin position="1"/>
        <end position="27"/>
    </location>
</feature>